<gene>
    <name evidence="2" type="ORF">GSTUM_00011226001</name>
</gene>
<evidence type="ECO:0000313" key="3">
    <source>
        <dbReference type="Proteomes" id="UP000006911"/>
    </source>
</evidence>
<sequence length="275" mass="30482">MEDLNSHAWVNGQLRTGDTQQEQFMAQNLNNDVLSHSPERPPGYGLMSRTLVHSPVIKQIIPARIRNRELNDVAFIGETFIELHLLTDDGKLRQVGSKTDFQANIRHARVFGSPRKNFYSPQDTIFKQELATQSQDDVVMRGVGEGGVNGGIVSGAAQGDDSKPLLPPHILALTLDSGHLAFVYAKSSEEQGEVNFVVSMKRIDQKGIRTETLGKSIAVDPRYTVAPLPSPMIGQSKLMNIDRGRWLLLRIRTRSGCTLSILSRYWSGNCGKAFL</sequence>
<proteinExistence type="predicted"/>
<dbReference type="KEGG" id="tml:GSTUM_00011226001"/>
<dbReference type="InterPro" id="IPR018846">
    <property type="entry name" value="Beta-prop_RSE1/DDB1/CPSF1_1st"/>
</dbReference>
<dbReference type="Pfam" id="PF10433">
    <property type="entry name" value="Beta-prop_RSE1_1st"/>
    <property type="match status" value="1"/>
</dbReference>
<dbReference type="EMBL" id="FN430363">
    <property type="protein sequence ID" value="CAZ86022.1"/>
    <property type="molecule type" value="Genomic_DNA"/>
</dbReference>
<dbReference type="InParanoid" id="D5GNC9"/>
<organism evidence="2 3">
    <name type="scientific">Tuber melanosporum (strain Mel28)</name>
    <name type="common">Perigord black truffle</name>
    <dbReference type="NCBI Taxonomy" id="656061"/>
    <lineage>
        <taxon>Eukaryota</taxon>
        <taxon>Fungi</taxon>
        <taxon>Dikarya</taxon>
        <taxon>Ascomycota</taxon>
        <taxon>Pezizomycotina</taxon>
        <taxon>Pezizomycetes</taxon>
        <taxon>Pezizales</taxon>
        <taxon>Tuberaceae</taxon>
        <taxon>Tuber</taxon>
    </lineage>
</organism>
<evidence type="ECO:0000313" key="2">
    <source>
        <dbReference type="EMBL" id="CAZ86022.1"/>
    </source>
</evidence>
<dbReference type="GeneID" id="9182222"/>
<dbReference type="AlphaFoldDB" id="D5GNC9"/>
<keyword evidence="3" id="KW-1185">Reference proteome</keyword>
<name>D5GNC9_TUBMM</name>
<dbReference type="STRING" id="656061.D5GNC9"/>
<accession>D5GNC9</accession>
<evidence type="ECO:0000259" key="1">
    <source>
        <dbReference type="Pfam" id="PF10433"/>
    </source>
</evidence>
<dbReference type="HOGENOM" id="CLU_1012628_0_0_1"/>
<protein>
    <submittedName>
        <fullName evidence="2">(Perigord truffle) hypothetical protein</fullName>
    </submittedName>
</protein>
<dbReference type="RefSeq" id="XP_002841831.1">
    <property type="nucleotide sequence ID" value="XM_002841785.1"/>
</dbReference>
<dbReference type="Proteomes" id="UP000006911">
    <property type="component" value="Unassembled WGS sequence"/>
</dbReference>
<feature type="domain" description="RSE1/DDB1/CPSF1 first beta-propeller" evidence="1">
    <location>
        <begin position="56"/>
        <end position="222"/>
    </location>
</feature>
<reference evidence="2 3" key="1">
    <citation type="journal article" date="2010" name="Nature">
        <title>Perigord black truffle genome uncovers evolutionary origins and mechanisms of symbiosis.</title>
        <authorList>
            <person name="Martin F."/>
            <person name="Kohler A."/>
            <person name="Murat C."/>
            <person name="Balestrini R."/>
            <person name="Coutinho P.M."/>
            <person name="Jaillon O."/>
            <person name="Montanini B."/>
            <person name="Morin E."/>
            <person name="Noel B."/>
            <person name="Percudani R."/>
            <person name="Porcel B."/>
            <person name="Rubini A."/>
            <person name="Amicucci A."/>
            <person name="Amselem J."/>
            <person name="Anthouard V."/>
            <person name="Arcioni S."/>
            <person name="Artiguenave F."/>
            <person name="Aury J.M."/>
            <person name="Ballario P."/>
            <person name="Bolchi A."/>
            <person name="Brenna A."/>
            <person name="Brun A."/>
            <person name="Buee M."/>
            <person name="Cantarel B."/>
            <person name="Chevalier G."/>
            <person name="Couloux A."/>
            <person name="Da Silva C."/>
            <person name="Denoeud F."/>
            <person name="Duplessis S."/>
            <person name="Ghignone S."/>
            <person name="Hilselberger B."/>
            <person name="Iotti M."/>
            <person name="Marcais B."/>
            <person name="Mello A."/>
            <person name="Miranda M."/>
            <person name="Pacioni G."/>
            <person name="Quesneville H."/>
            <person name="Riccioni C."/>
            <person name="Ruotolo R."/>
            <person name="Splivallo R."/>
            <person name="Stocchi V."/>
            <person name="Tisserant E."/>
            <person name="Viscomi A.R."/>
            <person name="Zambonelli A."/>
            <person name="Zampieri E."/>
            <person name="Henrissat B."/>
            <person name="Lebrun M.H."/>
            <person name="Paolocci F."/>
            <person name="Bonfante P."/>
            <person name="Ottonello S."/>
            <person name="Wincker P."/>
        </authorList>
    </citation>
    <scope>NUCLEOTIDE SEQUENCE [LARGE SCALE GENOMIC DNA]</scope>
    <source>
        <strain evidence="2 3">Mel28</strain>
    </source>
</reference>